<evidence type="ECO:0000256" key="1">
    <source>
        <dbReference type="SAM" id="MobiDB-lite"/>
    </source>
</evidence>
<accession>A0A0A9DT08</accession>
<reference evidence="2" key="1">
    <citation type="submission" date="2014-09" db="EMBL/GenBank/DDBJ databases">
        <authorList>
            <person name="Magalhaes I.L.F."/>
            <person name="Oliveira U."/>
            <person name="Santos F.R."/>
            <person name="Vidigal T.H.D.A."/>
            <person name="Brescovit A.D."/>
            <person name="Santos A.J."/>
        </authorList>
    </citation>
    <scope>NUCLEOTIDE SEQUENCE</scope>
    <source>
        <tissue evidence="2">Shoot tissue taken approximately 20 cm above the soil surface</tissue>
    </source>
</reference>
<protein>
    <submittedName>
        <fullName evidence="2">CesA12</fullName>
    </submittedName>
</protein>
<sequence>MANQISQMMEVSQRPMASGTGCRMRYRRKKARTTRRSTMTIRYGFTLLDAIDTFRDSGCLASSFSGTSASMSSGSPAPRMPCFDFQSSILSFQLTSAFFSSHFALPGSDTG</sequence>
<evidence type="ECO:0000313" key="2">
    <source>
        <dbReference type="EMBL" id="JAD91679.1"/>
    </source>
</evidence>
<feature type="compositionally biased region" description="Polar residues" evidence="1">
    <location>
        <begin position="1"/>
        <end position="10"/>
    </location>
</feature>
<dbReference type="EMBL" id="GBRH01206216">
    <property type="protein sequence ID" value="JAD91679.1"/>
    <property type="molecule type" value="Transcribed_RNA"/>
</dbReference>
<reference evidence="2" key="2">
    <citation type="journal article" date="2015" name="Data Brief">
        <title>Shoot transcriptome of the giant reed, Arundo donax.</title>
        <authorList>
            <person name="Barrero R.A."/>
            <person name="Guerrero F.D."/>
            <person name="Moolhuijzen P."/>
            <person name="Goolsby J.A."/>
            <person name="Tidwell J."/>
            <person name="Bellgard S.E."/>
            <person name="Bellgard M.I."/>
        </authorList>
    </citation>
    <scope>NUCLEOTIDE SEQUENCE</scope>
    <source>
        <tissue evidence="2">Shoot tissue taken approximately 20 cm above the soil surface</tissue>
    </source>
</reference>
<name>A0A0A9DT08_ARUDO</name>
<feature type="region of interest" description="Disordered" evidence="1">
    <location>
        <begin position="1"/>
        <end position="35"/>
    </location>
</feature>
<organism evidence="2">
    <name type="scientific">Arundo donax</name>
    <name type="common">Giant reed</name>
    <name type="synonym">Donax arundinaceus</name>
    <dbReference type="NCBI Taxonomy" id="35708"/>
    <lineage>
        <taxon>Eukaryota</taxon>
        <taxon>Viridiplantae</taxon>
        <taxon>Streptophyta</taxon>
        <taxon>Embryophyta</taxon>
        <taxon>Tracheophyta</taxon>
        <taxon>Spermatophyta</taxon>
        <taxon>Magnoliopsida</taxon>
        <taxon>Liliopsida</taxon>
        <taxon>Poales</taxon>
        <taxon>Poaceae</taxon>
        <taxon>PACMAD clade</taxon>
        <taxon>Arundinoideae</taxon>
        <taxon>Arundineae</taxon>
        <taxon>Arundo</taxon>
    </lineage>
</organism>
<proteinExistence type="predicted"/>
<dbReference type="AlphaFoldDB" id="A0A0A9DT08"/>
<feature type="compositionally biased region" description="Basic residues" evidence="1">
    <location>
        <begin position="24"/>
        <end position="35"/>
    </location>
</feature>